<dbReference type="InterPro" id="IPR042186">
    <property type="entry name" value="FimD_plug_dom"/>
</dbReference>
<comment type="caution">
    <text evidence="1">The sequence shown here is derived from an EMBL/GenBank/DDBJ whole genome shotgun (WGS) entry which is preliminary data.</text>
</comment>
<dbReference type="GO" id="GO:0015473">
    <property type="term" value="F:fimbrial usher porin activity"/>
    <property type="evidence" value="ECO:0007669"/>
    <property type="project" value="InterPro"/>
</dbReference>
<evidence type="ECO:0000313" key="2">
    <source>
        <dbReference type="Proteomes" id="UP000007374"/>
    </source>
</evidence>
<dbReference type="InterPro" id="IPR000015">
    <property type="entry name" value="Fimb_usher"/>
</dbReference>
<dbReference type="AlphaFoldDB" id="K2NTK4"/>
<reference evidence="1 2" key="1">
    <citation type="journal article" date="2012" name="J. Bacteriol.">
        <title>Genome Sequence of Nitratireductor indicus Type Strain C115.</title>
        <authorList>
            <person name="Lai Q."/>
            <person name="Li G."/>
            <person name="Yu Z."/>
            <person name="Shao Z."/>
        </authorList>
    </citation>
    <scope>NUCLEOTIDE SEQUENCE [LARGE SCALE GENOMIC DNA]</scope>
    <source>
        <strain evidence="1 2">C115</strain>
    </source>
</reference>
<dbReference type="PANTHER" id="PTHR30451">
    <property type="entry name" value="OUTER MEMBRANE USHER PROTEIN"/>
    <property type="match status" value="1"/>
</dbReference>
<dbReference type="eggNOG" id="COG3188">
    <property type="taxonomic scope" value="Bacteria"/>
</dbReference>
<gene>
    <name evidence="1" type="ORF">NA8A_18135</name>
</gene>
<dbReference type="GO" id="GO:0009279">
    <property type="term" value="C:cell outer membrane"/>
    <property type="evidence" value="ECO:0007669"/>
    <property type="project" value="TreeGrafter"/>
</dbReference>
<dbReference type="PANTHER" id="PTHR30451:SF5">
    <property type="entry name" value="SLR0019 PROTEIN"/>
    <property type="match status" value="1"/>
</dbReference>
<dbReference type="Gene3D" id="2.60.40.2610">
    <property type="entry name" value="Outer membrane usher protein FimD, plug domain"/>
    <property type="match status" value="1"/>
</dbReference>
<dbReference type="PATRIC" id="fig|1231190.3.peg.3748"/>
<accession>K2NTK4</accession>
<proteinExistence type="predicted"/>
<dbReference type="GO" id="GO:0009297">
    <property type="term" value="P:pilus assembly"/>
    <property type="evidence" value="ECO:0007669"/>
    <property type="project" value="InterPro"/>
</dbReference>
<organism evidence="1 2">
    <name type="scientific">Nitratireductor indicus C115</name>
    <dbReference type="NCBI Taxonomy" id="1231190"/>
    <lineage>
        <taxon>Bacteria</taxon>
        <taxon>Pseudomonadati</taxon>
        <taxon>Pseudomonadota</taxon>
        <taxon>Alphaproteobacteria</taxon>
        <taxon>Hyphomicrobiales</taxon>
        <taxon>Phyllobacteriaceae</taxon>
        <taxon>Nitratireductor</taxon>
    </lineage>
</organism>
<dbReference type="Pfam" id="PF00577">
    <property type="entry name" value="Usher"/>
    <property type="match status" value="1"/>
</dbReference>
<dbReference type="Proteomes" id="UP000007374">
    <property type="component" value="Unassembled WGS sequence"/>
</dbReference>
<name>K2NTK4_9HYPH</name>
<dbReference type="STRING" id="721133.SAMN05216176_112147"/>
<protein>
    <submittedName>
        <fullName evidence="1">Fimbrial biogenesis outer membrane usher protein</fullName>
    </submittedName>
</protein>
<dbReference type="Gene3D" id="2.60.40.3110">
    <property type="match status" value="1"/>
</dbReference>
<keyword evidence="2" id="KW-1185">Reference proteome</keyword>
<dbReference type="EMBL" id="AMSI01000013">
    <property type="protein sequence ID" value="EKF41114.1"/>
    <property type="molecule type" value="Genomic_DNA"/>
</dbReference>
<evidence type="ECO:0000313" key="1">
    <source>
        <dbReference type="EMBL" id="EKF41114.1"/>
    </source>
</evidence>
<sequence>MAAYAALAPSFAGELHLEVFLNGAPTRLIGQFHQLPDGALAARPDELRELGLNIAHGGMDGQDMLRLDALPGVVVAFDGQAQTLHIEAEVFARKAQLIDLAPQPAGSVKPASASGALLNYTLLAGTHSLVSDGARLLKGASGSFEARLFGRYGVVSHSFIAGALEGDLRGMRRLATRWSYSDPQRMLAYTAGDLVTGGLAWTRPMHLGGFQIRRNFAVRPDLVTLPLPSYSGTAAVPSTVEVYAQNTRTFSGHVGEGPFRLVNLPAVAGAGSARIVLRDASGRETEETLPFFASSRLLRKGLLDFSMEAGFARRGFGTGTDEYDRRLVGFVSARYGLSDRLTVEAHAEGGGGLMNGGLGFAFPFAGMGLASLSASASTGPDGTGYQASAGLELAIAGWTLRGYTQRAFGPYEDLAALTALRTGHDPHRHFSAGVPRALDQLAASIPLPVSGSAMSLSFTHLKDARHETNRILGLTYTQRLSRRGNFFASGFLNMGQKSRFGLFAGISFSLDGGVTASSGFEQGRDGGRLVSRLSRQEAADTHGFGWQLVSAEGRRPERSATLTHRGRYGRGEATLREHGGDFGLSGQFEGAVAIAGGGVFVTRRLEDAFAVVDAGMPGIPIHHQNRLVGYTNAQGRLLLPDLVAFEDNTISIDPSGLPIDVDLQETSKLVAPAERSGVVVSFGASERPRAALVGFVDAQGLPLPVSAVGHLQATKAEFVVGYDGMAYLVGLASENTTEITLPGGAVCEAHFAYRERPGTQPRLENVPCL</sequence>